<sequence length="121" mass="14138">MIPISRFMKKKMVKVYMFIYAMIIFFFIFISTTNSAEVVCRRNHDCRGLVCILPLVQSCVLTEKIPEKGICTCVERAYLILWWRHMDQHGCNYLQNLTAFITLEASILENTLVRKKGGIIR</sequence>
<keyword evidence="2" id="KW-1185">Reference proteome</keyword>
<reference evidence="1" key="1">
    <citation type="submission" date="2023-10" db="EMBL/GenBank/DDBJ databases">
        <authorList>
            <person name="Rodriguez Cubillos JULIANA M."/>
            <person name="De Vega J."/>
        </authorList>
    </citation>
    <scope>NUCLEOTIDE SEQUENCE</scope>
</reference>
<evidence type="ECO:0000313" key="2">
    <source>
        <dbReference type="Proteomes" id="UP001177021"/>
    </source>
</evidence>
<comment type="caution">
    <text evidence="1">The sequence shown here is derived from an EMBL/GenBank/DDBJ whole genome shotgun (WGS) entry which is preliminary data.</text>
</comment>
<name>A0ACB0L9Q6_TRIPR</name>
<organism evidence="1 2">
    <name type="scientific">Trifolium pratense</name>
    <name type="common">Red clover</name>
    <dbReference type="NCBI Taxonomy" id="57577"/>
    <lineage>
        <taxon>Eukaryota</taxon>
        <taxon>Viridiplantae</taxon>
        <taxon>Streptophyta</taxon>
        <taxon>Embryophyta</taxon>
        <taxon>Tracheophyta</taxon>
        <taxon>Spermatophyta</taxon>
        <taxon>Magnoliopsida</taxon>
        <taxon>eudicotyledons</taxon>
        <taxon>Gunneridae</taxon>
        <taxon>Pentapetalae</taxon>
        <taxon>rosids</taxon>
        <taxon>fabids</taxon>
        <taxon>Fabales</taxon>
        <taxon>Fabaceae</taxon>
        <taxon>Papilionoideae</taxon>
        <taxon>50 kb inversion clade</taxon>
        <taxon>NPAAA clade</taxon>
        <taxon>Hologalegina</taxon>
        <taxon>IRL clade</taxon>
        <taxon>Trifolieae</taxon>
        <taxon>Trifolium</taxon>
    </lineage>
</organism>
<evidence type="ECO:0000313" key="1">
    <source>
        <dbReference type="EMBL" id="CAJ2666026.1"/>
    </source>
</evidence>
<accession>A0ACB0L9Q6</accession>
<protein>
    <submittedName>
        <fullName evidence="1">Uncharacterized protein</fullName>
    </submittedName>
</protein>
<proteinExistence type="predicted"/>
<dbReference type="Proteomes" id="UP001177021">
    <property type="component" value="Unassembled WGS sequence"/>
</dbReference>
<dbReference type="EMBL" id="CASHSV030000513">
    <property type="protein sequence ID" value="CAJ2666026.1"/>
    <property type="molecule type" value="Genomic_DNA"/>
</dbReference>
<gene>
    <name evidence="1" type="ORF">MILVUS5_LOCUS30895</name>
</gene>